<organism evidence="2 3">
    <name type="scientific">Dinothrombium tinctorium</name>
    <dbReference type="NCBI Taxonomy" id="1965070"/>
    <lineage>
        <taxon>Eukaryota</taxon>
        <taxon>Metazoa</taxon>
        <taxon>Ecdysozoa</taxon>
        <taxon>Arthropoda</taxon>
        <taxon>Chelicerata</taxon>
        <taxon>Arachnida</taxon>
        <taxon>Acari</taxon>
        <taxon>Acariformes</taxon>
        <taxon>Trombidiformes</taxon>
        <taxon>Prostigmata</taxon>
        <taxon>Anystina</taxon>
        <taxon>Parasitengona</taxon>
        <taxon>Trombidioidea</taxon>
        <taxon>Trombidiidae</taxon>
        <taxon>Dinothrombium</taxon>
    </lineage>
</organism>
<dbReference type="AlphaFoldDB" id="A0A3S3PXR3"/>
<proteinExistence type="predicted"/>
<comment type="caution">
    <text evidence="2">The sequence shown here is derived from an EMBL/GenBank/DDBJ whole genome shotgun (WGS) entry which is preliminary data.</text>
</comment>
<protein>
    <submittedName>
        <fullName evidence="2">Methylenetetrahydrofolate reductase-like protein</fullName>
    </submittedName>
</protein>
<feature type="domain" description="MTHFR SAM-binding regulatory" evidence="1">
    <location>
        <begin position="2"/>
        <end position="49"/>
    </location>
</feature>
<evidence type="ECO:0000313" key="2">
    <source>
        <dbReference type="EMBL" id="RWR99753.1"/>
    </source>
</evidence>
<gene>
    <name evidence="2" type="ORF">B4U79_06352</name>
</gene>
<dbReference type="STRING" id="1965070.A0A3S3PXR3"/>
<dbReference type="OrthoDB" id="16284at2759"/>
<dbReference type="Pfam" id="PF21895">
    <property type="entry name" value="MTHFR_C"/>
    <property type="match status" value="1"/>
</dbReference>
<dbReference type="Proteomes" id="UP000285301">
    <property type="component" value="Unassembled WGS sequence"/>
</dbReference>
<dbReference type="InterPro" id="IPR053806">
    <property type="entry name" value="MTHFR_C"/>
</dbReference>
<reference evidence="2 3" key="1">
    <citation type="journal article" date="2018" name="Gigascience">
        <title>Genomes of trombidid mites reveal novel predicted allergens and laterally-transferred genes associated with secondary metabolism.</title>
        <authorList>
            <person name="Dong X."/>
            <person name="Chaisiri K."/>
            <person name="Xia D."/>
            <person name="Armstrong S.D."/>
            <person name="Fang Y."/>
            <person name="Donnelly M.J."/>
            <person name="Kadowaki T."/>
            <person name="McGarry J.W."/>
            <person name="Darby A.C."/>
            <person name="Makepeace B.L."/>
        </authorList>
    </citation>
    <scope>NUCLEOTIDE SEQUENCE [LARGE SCALE GENOMIC DNA]</scope>
    <source>
        <strain evidence="2">UoL-WK</strain>
    </source>
</reference>
<dbReference type="EMBL" id="NCKU01013712">
    <property type="protein sequence ID" value="RWR99753.1"/>
    <property type="molecule type" value="Genomic_DNA"/>
</dbReference>
<evidence type="ECO:0000313" key="3">
    <source>
        <dbReference type="Proteomes" id="UP000285301"/>
    </source>
</evidence>
<feature type="non-terminal residue" evidence="2">
    <location>
        <position position="1"/>
    </location>
</feature>
<name>A0A3S3PXR3_9ACAR</name>
<keyword evidence="3" id="KW-1185">Reference proteome</keyword>
<feature type="non-terminal residue" evidence="2">
    <location>
        <position position="54"/>
    </location>
</feature>
<sequence>SWAKLYPEDSQSRNVLDDVVNNYFLVNLVDNQYPKPCCLWDILDEVFEYKASDK</sequence>
<accession>A0A3S3PXR3</accession>
<evidence type="ECO:0000259" key="1">
    <source>
        <dbReference type="Pfam" id="PF21895"/>
    </source>
</evidence>